<evidence type="ECO:0000259" key="2">
    <source>
        <dbReference type="Pfam" id="PF04892"/>
    </source>
</evidence>
<reference evidence="3" key="1">
    <citation type="journal article" date="2011" name="Environ. Microbiol.">
        <title>Genomic insights into the metabolic potential of the polycyclic aromatic hydrocarbon degrading sulfate-reducing Deltaproteobacterium N47.</title>
        <authorList>
            <person name="Bergmann F."/>
            <person name="Selesi D."/>
            <person name="Weinmaier T."/>
            <person name="Tischler P."/>
            <person name="Rattei T."/>
            <person name="Meckenstock R.U."/>
        </authorList>
    </citation>
    <scope>NUCLEOTIDE SEQUENCE</scope>
</reference>
<feature type="transmembrane region" description="Helical" evidence="1">
    <location>
        <begin position="58"/>
        <end position="77"/>
    </location>
</feature>
<evidence type="ECO:0000256" key="1">
    <source>
        <dbReference type="SAM" id="Phobius"/>
    </source>
</evidence>
<proteinExistence type="predicted"/>
<organism evidence="3">
    <name type="scientific">uncultured Desulfobacterium sp</name>
    <dbReference type="NCBI Taxonomy" id="201089"/>
    <lineage>
        <taxon>Bacteria</taxon>
        <taxon>Pseudomonadati</taxon>
        <taxon>Thermodesulfobacteriota</taxon>
        <taxon>Desulfobacteria</taxon>
        <taxon>Desulfobacterales</taxon>
        <taxon>Desulfobacteriaceae</taxon>
        <taxon>Desulfobacterium</taxon>
        <taxon>environmental samples</taxon>
    </lineage>
</organism>
<keyword evidence="1" id="KW-1133">Transmembrane helix</keyword>
<feature type="domain" description="VanZ-like" evidence="2">
    <location>
        <begin position="26"/>
        <end position="99"/>
    </location>
</feature>
<dbReference type="Pfam" id="PF04892">
    <property type="entry name" value="VanZ"/>
    <property type="match status" value="1"/>
</dbReference>
<dbReference type="InterPro" id="IPR006976">
    <property type="entry name" value="VanZ-like"/>
</dbReference>
<feature type="transmembrane region" description="Helical" evidence="1">
    <location>
        <begin position="83"/>
        <end position="100"/>
    </location>
</feature>
<dbReference type="NCBIfam" id="NF037970">
    <property type="entry name" value="vanZ_1"/>
    <property type="match status" value="1"/>
</dbReference>
<feature type="transmembrane region" description="Helical" evidence="1">
    <location>
        <begin position="34"/>
        <end position="51"/>
    </location>
</feature>
<feature type="transmembrane region" description="Helical" evidence="1">
    <location>
        <begin position="5"/>
        <end position="22"/>
    </location>
</feature>
<dbReference type="AlphaFoldDB" id="E1YKY8"/>
<name>E1YKY8_9BACT</name>
<gene>
    <name evidence="3" type="ORF">N47_E42830</name>
</gene>
<protein>
    <recommendedName>
        <fullName evidence="2">VanZ-like domain-containing protein</fullName>
    </recommendedName>
</protein>
<dbReference type="PANTHER" id="PTHR28008:SF1">
    <property type="entry name" value="DOMAIN PROTEIN, PUTATIVE (AFU_ORTHOLOGUE AFUA_3G10980)-RELATED"/>
    <property type="match status" value="1"/>
</dbReference>
<sequence length="123" mass="13820">MVSVVWICSVCLVIYYSLIPGVEFPVDFWQADKLYHFVSYCWLSVLPMIAYSDRKIALTASLSMVLLGVLIEILQIFVPGRTFAMADIAANTLGVVLGIYNGGYLRRYLSSYGSFSLFKNINQ</sequence>
<dbReference type="PANTHER" id="PTHR28008">
    <property type="entry name" value="DOMAIN PROTEIN, PUTATIVE (AFU_ORTHOLOGUE AFUA_3G10980)-RELATED"/>
    <property type="match status" value="1"/>
</dbReference>
<accession>E1YKY8</accession>
<keyword evidence="1" id="KW-0472">Membrane</keyword>
<keyword evidence="1" id="KW-0812">Transmembrane</keyword>
<dbReference type="EMBL" id="FR695877">
    <property type="protein sequence ID" value="CBX30771.1"/>
    <property type="molecule type" value="Genomic_DNA"/>
</dbReference>
<evidence type="ECO:0000313" key="3">
    <source>
        <dbReference type="EMBL" id="CBX30771.1"/>
    </source>
</evidence>